<reference evidence="2 3" key="1">
    <citation type="submission" date="2016-10" db="EMBL/GenBank/DDBJ databases">
        <authorList>
            <person name="de Groot N.N."/>
        </authorList>
    </citation>
    <scope>NUCLEOTIDE SEQUENCE [LARGE SCALE GENOMIC DNA]</scope>
    <source>
        <strain evidence="2 3">B25</strain>
    </source>
</reference>
<dbReference type="AlphaFoldDB" id="A0A1H9H9W5"/>
<gene>
    <name evidence="2" type="ORF">SAMN04487977_106103</name>
</gene>
<name>A0A1H9H9W5_9SPIR</name>
<keyword evidence="3" id="KW-1185">Reference proteome</keyword>
<dbReference type="RefSeq" id="WP_074644176.1">
    <property type="nucleotide sequence ID" value="NZ_FOFU01000006.1"/>
</dbReference>
<evidence type="ECO:0000313" key="3">
    <source>
        <dbReference type="Proteomes" id="UP000182360"/>
    </source>
</evidence>
<dbReference type="STRING" id="163.SAMN04487775_10956"/>
<proteinExistence type="predicted"/>
<evidence type="ECO:0000256" key="1">
    <source>
        <dbReference type="SAM" id="Phobius"/>
    </source>
</evidence>
<dbReference type="Proteomes" id="UP000182360">
    <property type="component" value="Unassembled WGS sequence"/>
</dbReference>
<feature type="transmembrane region" description="Helical" evidence="1">
    <location>
        <begin position="46"/>
        <end position="65"/>
    </location>
</feature>
<keyword evidence="1" id="KW-0812">Transmembrane</keyword>
<evidence type="ECO:0000313" key="2">
    <source>
        <dbReference type="EMBL" id="SEQ59028.1"/>
    </source>
</evidence>
<dbReference type="OrthoDB" id="287788at2"/>
<organism evidence="2 3">
    <name type="scientific">Treponema bryantii</name>
    <dbReference type="NCBI Taxonomy" id="163"/>
    <lineage>
        <taxon>Bacteria</taxon>
        <taxon>Pseudomonadati</taxon>
        <taxon>Spirochaetota</taxon>
        <taxon>Spirochaetia</taxon>
        <taxon>Spirochaetales</taxon>
        <taxon>Treponemataceae</taxon>
        <taxon>Treponema</taxon>
    </lineage>
</organism>
<keyword evidence="1" id="KW-1133">Transmembrane helix</keyword>
<keyword evidence="1" id="KW-0472">Membrane</keyword>
<protein>
    <submittedName>
        <fullName evidence="2">Uncharacterized protein</fullName>
    </submittedName>
</protein>
<sequence>MSQEIIEETEIRPDGSKRIVKRTVEKGVSFGSSLAMVISFVTWKSVFWAIIHGLFGWAYVIYYFIKYR</sequence>
<accession>A0A1H9H9W5</accession>
<dbReference type="EMBL" id="FOFU01000006">
    <property type="protein sequence ID" value="SEQ59028.1"/>
    <property type="molecule type" value="Genomic_DNA"/>
</dbReference>